<gene>
    <name evidence="1" type="ORF">H9Q80_18990</name>
</gene>
<dbReference type="EMBL" id="CP060636">
    <property type="protein sequence ID" value="QNM12297.1"/>
    <property type="molecule type" value="Genomic_DNA"/>
</dbReference>
<accession>A0A7G9GNB5</accession>
<dbReference type="RefSeq" id="WP_117453746.1">
    <property type="nucleotide sequence ID" value="NZ_CP060636.1"/>
</dbReference>
<dbReference type="AlphaFoldDB" id="A0A7G9GNB5"/>
<reference evidence="1 2" key="1">
    <citation type="submission" date="2020-08" db="EMBL/GenBank/DDBJ databases">
        <authorList>
            <person name="Liu C."/>
            <person name="Sun Q."/>
        </authorList>
    </citation>
    <scope>NUCLEOTIDE SEQUENCE [LARGE SCALE GENOMIC DNA]</scope>
    <source>
        <strain evidence="1 2">NSJ-61</strain>
    </source>
</reference>
<keyword evidence="2" id="KW-1185">Reference proteome</keyword>
<name>A0A7G9GNB5_9FIRM</name>
<organism evidence="1 2">
    <name type="scientific">[Eubacterium] hominis</name>
    <dbReference type="NCBI Taxonomy" id="2764325"/>
    <lineage>
        <taxon>Bacteria</taxon>
        <taxon>Bacillati</taxon>
        <taxon>Bacillota</taxon>
        <taxon>Erysipelotrichia</taxon>
        <taxon>Erysipelotrichales</taxon>
        <taxon>Erysipelotrichaceae</taxon>
        <taxon>Amedibacillus</taxon>
    </lineage>
</organism>
<evidence type="ECO:0000313" key="1">
    <source>
        <dbReference type="EMBL" id="QNM12297.1"/>
    </source>
</evidence>
<dbReference type="KEGG" id="ehn:H9Q80_18990"/>
<sequence length="158" mass="18183">MRKLIENKAIAIALSAVIATGSLGTVIYLQNDTTQAKQDNGYYSMTGMDKSSFNKEKTPVSNMLILLKILNNSSQCDGQWYQEVENFIEMLDAQYRCNKDSQDDFTNELMKLQCQLIKDLKLMYSEMCEENINKVQETYNKYHNVYYSVYNGGELSES</sequence>
<proteinExistence type="predicted"/>
<dbReference type="Proteomes" id="UP000515856">
    <property type="component" value="Chromosome"/>
</dbReference>
<protein>
    <submittedName>
        <fullName evidence="1">Uncharacterized protein</fullName>
    </submittedName>
</protein>
<evidence type="ECO:0000313" key="2">
    <source>
        <dbReference type="Proteomes" id="UP000515856"/>
    </source>
</evidence>